<evidence type="ECO:0000313" key="3">
    <source>
        <dbReference type="EMBL" id="SOO25767.1"/>
    </source>
</evidence>
<dbReference type="GO" id="GO:0043565">
    <property type="term" value="F:sequence-specific DNA binding"/>
    <property type="evidence" value="ECO:0007669"/>
    <property type="project" value="TreeGrafter"/>
</dbReference>
<sequence>MDGKILPWPTTAEGHKVDMNTIATTTTNLLEPQLIFAREGHGLACVPDIAVTNDISEGRLVEVLNQFTEGGYIFRLIWPANRHRAPKLRVFIDFITNELSDPSVIQPKRVEFRPSVR</sequence>
<evidence type="ECO:0000259" key="2">
    <source>
        <dbReference type="Pfam" id="PF03466"/>
    </source>
</evidence>
<dbReference type="Proteomes" id="UP000234345">
    <property type="component" value="Unassembled WGS sequence"/>
</dbReference>
<dbReference type="AlphaFoldDB" id="A0A7Z7J1V0"/>
<dbReference type="GO" id="GO:0006351">
    <property type="term" value="P:DNA-templated transcription"/>
    <property type="evidence" value="ECO:0007669"/>
    <property type="project" value="TreeGrafter"/>
</dbReference>
<name>A0A7Z7J1V0_XANCH</name>
<dbReference type="InterPro" id="IPR058163">
    <property type="entry name" value="LysR-type_TF_proteobact-type"/>
</dbReference>
<accession>A0A7Z7J1V0</accession>
<evidence type="ECO:0000256" key="1">
    <source>
        <dbReference type="ARBA" id="ARBA00009437"/>
    </source>
</evidence>
<dbReference type="PANTHER" id="PTHR30537:SF72">
    <property type="entry name" value="LYSR FAMILY TRANSCRIPTIONAL REGULATOR"/>
    <property type="match status" value="1"/>
</dbReference>
<gene>
    <name evidence="3" type="ORF">XFF6991_480092</name>
</gene>
<dbReference type="PANTHER" id="PTHR30537">
    <property type="entry name" value="HTH-TYPE TRANSCRIPTIONAL REGULATOR"/>
    <property type="match status" value="1"/>
</dbReference>
<organism evidence="3 4">
    <name type="scientific">Xanthomonas campestris pv. phaseoli</name>
    <dbReference type="NCBI Taxonomy" id="317013"/>
    <lineage>
        <taxon>Bacteria</taxon>
        <taxon>Pseudomonadati</taxon>
        <taxon>Pseudomonadota</taxon>
        <taxon>Gammaproteobacteria</taxon>
        <taxon>Lysobacterales</taxon>
        <taxon>Lysobacteraceae</taxon>
        <taxon>Xanthomonas</taxon>
    </lineage>
</organism>
<protein>
    <submittedName>
        <fullName evidence="3">Transcriptional regulator</fullName>
    </submittedName>
</protein>
<dbReference type="InterPro" id="IPR005119">
    <property type="entry name" value="LysR_subst-bd"/>
</dbReference>
<dbReference type="SUPFAM" id="SSF53850">
    <property type="entry name" value="Periplasmic binding protein-like II"/>
    <property type="match status" value="1"/>
</dbReference>
<feature type="domain" description="LysR substrate-binding" evidence="2">
    <location>
        <begin position="25"/>
        <end position="99"/>
    </location>
</feature>
<dbReference type="GO" id="GO:0003700">
    <property type="term" value="F:DNA-binding transcription factor activity"/>
    <property type="evidence" value="ECO:0007669"/>
    <property type="project" value="TreeGrafter"/>
</dbReference>
<comment type="similarity">
    <text evidence="1">Belongs to the LysR transcriptional regulatory family.</text>
</comment>
<dbReference type="EMBL" id="OCZC01000075">
    <property type="protein sequence ID" value="SOO25767.1"/>
    <property type="molecule type" value="Genomic_DNA"/>
</dbReference>
<proteinExistence type="inferred from homology"/>
<reference evidence="3 4" key="1">
    <citation type="submission" date="2017-10" db="EMBL/GenBank/DDBJ databases">
        <authorList>
            <person name="Regsiter A."/>
            <person name="William W."/>
        </authorList>
    </citation>
    <scope>NUCLEOTIDE SEQUENCE [LARGE SCALE GENOMIC DNA]</scope>
    <source>
        <strain evidence="3 4">CFBP6991</strain>
    </source>
</reference>
<dbReference type="Pfam" id="PF03466">
    <property type="entry name" value="LysR_substrate"/>
    <property type="match status" value="1"/>
</dbReference>
<dbReference type="Gene3D" id="3.40.190.290">
    <property type="match status" value="1"/>
</dbReference>
<evidence type="ECO:0000313" key="4">
    <source>
        <dbReference type="Proteomes" id="UP000234345"/>
    </source>
</evidence>
<comment type="caution">
    <text evidence="3">The sequence shown here is derived from an EMBL/GenBank/DDBJ whole genome shotgun (WGS) entry which is preliminary data.</text>
</comment>